<evidence type="ECO:0000313" key="2">
    <source>
        <dbReference type="EMBL" id="KAJ8957535.1"/>
    </source>
</evidence>
<dbReference type="AlphaFoldDB" id="A0AAV8Z374"/>
<reference evidence="2" key="1">
    <citation type="journal article" date="2023" name="Insect Mol. Biol.">
        <title>Genome sequencing provides insights into the evolution of gene families encoding plant cell wall-degrading enzymes in longhorned beetles.</title>
        <authorList>
            <person name="Shin N.R."/>
            <person name="Okamura Y."/>
            <person name="Kirsch R."/>
            <person name="Pauchet Y."/>
        </authorList>
    </citation>
    <scope>NUCLEOTIDE SEQUENCE</scope>
    <source>
        <strain evidence="2">AMC_N1</strain>
    </source>
</reference>
<sequence>MQMTTDLILPGLWKGSGNGEITSNADCEQHNSRIMQDLFKIANRELRENENVRKQCLAHLREWIKQNADIENCLTDYTDPKVNELISNGYIFVSPFRDSSGRRVIIYDLSKFDLQKYSGTDMARAHVIVYETLLDDEETQIMGVNHVADVESVGPAFITLFSITEFAYLIRWGEQSFPMRHKEINLINLPTPLKYVYDFAKSNMSQKLKDRFTIHDSKEDLLKKLDQRCLPLELGGKVPAKDMIELWKKELVTKRKRLLSLDSITLLSDRGIIRRKNTPSQDDTGTGSLPGSFRKLELD</sequence>
<dbReference type="InterPro" id="IPR001251">
    <property type="entry name" value="CRAL-TRIO_dom"/>
</dbReference>
<organism evidence="2 3">
    <name type="scientific">Aromia moschata</name>
    <dbReference type="NCBI Taxonomy" id="1265417"/>
    <lineage>
        <taxon>Eukaryota</taxon>
        <taxon>Metazoa</taxon>
        <taxon>Ecdysozoa</taxon>
        <taxon>Arthropoda</taxon>
        <taxon>Hexapoda</taxon>
        <taxon>Insecta</taxon>
        <taxon>Pterygota</taxon>
        <taxon>Neoptera</taxon>
        <taxon>Endopterygota</taxon>
        <taxon>Coleoptera</taxon>
        <taxon>Polyphaga</taxon>
        <taxon>Cucujiformia</taxon>
        <taxon>Chrysomeloidea</taxon>
        <taxon>Cerambycidae</taxon>
        <taxon>Cerambycinae</taxon>
        <taxon>Callichromatini</taxon>
        <taxon>Aromia</taxon>
    </lineage>
</organism>
<dbReference type="PRINTS" id="PR00180">
    <property type="entry name" value="CRETINALDHBP"/>
</dbReference>
<proteinExistence type="predicted"/>
<dbReference type="Gene3D" id="1.20.5.1200">
    <property type="entry name" value="Alpha-tocopherol transfer"/>
    <property type="match status" value="1"/>
</dbReference>
<dbReference type="PANTHER" id="PTHR10174:SF120">
    <property type="entry name" value="CELLULAR RETINALDEHYDE BINDING PROTEIN"/>
    <property type="match status" value="1"/>
</dbReference>
<dbReference type="GO" id="GO:0016020">
    <property type="term" value="C:membrane"/>
    <property type="evidence" value="ECO:0007669"/>
    <property type="project" value="TreeGrafter"/>
</dbReference>
<dbReference type="GO" id="GO:1902936">
    <property type="term" value="F:phosphatidylinositol bisphosphate binding"/>
    <property type="evidence" value="ECO:0007669"/>
    <property type="project" value="TreeGrafter"/>
</dbReference>
<evidence type="ECO:0000313" key="3">
    <source>
        <dbReference type="Proteomes" id="UP001162162"/>
    </source>
</evidence>
<dbReference type="CDD" id="cd00170">
    <property type="entry name" value="SEC14"/>
    <property type="match status" value="1"/>
</dbReference>
<dbReference type="PROSITE" id="PS50191">
    <property type="entry name" value="CRAL_TRIO"/>
    <property type="match status" value="1"/>
</dbReference>
<comment type="caution">
    <text evidence="2">The sequence shown here is derived from an EMBL/GenBank/DDBJ whole genome shotgun (WGS) entry which is preliminary data.</text>
</comment>
<name>A0AAV8Z374_9CUCU</name>
<dbReference type="SMART" id="SM00516">
    <property type="entry name" value="SEC14"/>
    <property type="match status" value="1"/>
</dbReference>
<evidence type="ECO:0000259" key="1">
    <source>
        <dbReference type="PROSITE" id="PS50191"/>
    </source>
</evidence>
<dbReference type="SUPFAM" id="SSF52087">
    <property type="entry name" value="CRAL/TRIO domain"/>
    <property type="match status" value="1"/>
</dbReference>
<accession>A0AAV8Z374</accession>
<gene>
    <name evidence="2" type="ORF">NQ318_020574</name>
</gene>
<dbReference type="PANTHER" id="PTHR10174">
    <property type="entry name" value="ALPHA-TOCOPHEROL TRANSFER PROTEIN-RELATED"/>
    <property type="match status" value="1"/>
</dbReference>
<dbReference type="InterPro" id="IPR036865">
    <property type="entry name" value="CRAL-TRIO_dom_sf"/>
</dbReference>
<dbReference type="Proteomes" id="UP001162162">
    <property type="component" value="Unassembled WGS sequence"/>
</dbReference>
<feature type="domain" description="CRAL-TRIO" evidence="1">
    <location>
        <begin position="78"/>
        <end position="242"/>
    </location>
</feature>
<dbReference type="Gene3D" id="3.40.525.10">
    <property type="entry name" value="CRAL-TRIO lipid binding domain"/>
    <property type="match status" value="1"/>
</dbReference>
<protein>
    <recommendedName>
        <fullName evidence="1">CRAL-TRIO domain-containing protein</fullName>
    </recommendedName>
</protein>
<keyword evidence="3" id="KW-1185">Reference proteome</keyword>
<dbReference type="Pfam" id="PF00650">
    <property type="entry name" value="CRAL_TRIO"/>
    <property type="match status" value="1"/>
</dbReference>
<dbReference type="EMBL" id="JAPWTK010000022">
    <property type="protein sequence ID" value="KAJ8957535.1"/>
    <property type="molecule type" value="Genomic_DNA"/>
</dbReference>